<dbReference type="AlphaFoldDB" id="A0A564G7E4"/>
<reference evidence="2" key="2">
    <citation type="journal article" date="2021" name="Front. Microbiol.">
        <title>Comprehensive Comparative Genomics and Phenotyping of Methylobacterium Species.</title>
        <authorList>
            <person name="Alessa O."/>
            <person name="Ogura Y."/>
            <person name="Fujitani Y."/>
            <person name="Takami H."/>
            <person name="Hayashi T."/>
            <person name="Sahin N."/>
            <person name="Tani A."/>
        </authorList>
    </citation>
    <scope>NUCLEOTIDE SEQUENCE</scope>
    <source>
        <strain evidence="2">DSM 22415</strain>
    </source>
</reference>
<dbReference type="EMBL" id="CABFVH010000080">
    <property type="protein sequence ID" value="VUF15946.1"/>
    <property type="molecule type" value="Genomic_DNA"/>
</dbReference>
<dbReference type="RefSeq" id="WP_144768987.1">
    <property type="nucleotide sequence ID" value="NZ_BPQI01000232.1"/>
</dbReference>
<accession>A0A564G7E4</accession>
<evidence type="ECO:0000313" key="2">
    <source>
        <dbReference type="EMBL" id="GJD59613.1"/>
    </source>
</evidence>
<sequence length="204" mass="21019">MDLQEIQQHVDSRTGLVPIEIMQPYAPYVVGQIAGFPPESAVLHINGSVGRIPTKTQLRAASKVATVADPAPVHGSEFLPPAHPYEQRPEISPLAQTAPATAQRPAVPMPPAQIPENWKDLGVAERRKLAANLSLRRYQELSAEAADEIIQAAVDHAASGAGDAAPAHTQVPALMSTQVPTGGDAGGGQAGGTGGAGNGGQQDA</sequence>
<evidence type="ECO:0000256" key="1">
    <source>
        <dbReference type="SAM" id="MobiDB-lite"/>
    </source>
</evidence>
<feature type="compositionally biased region" description="Gly residues" evidence="1">
    <location>
        <begin position="183"/>
        <end position="204"/>
    </location>
</feature>
<dbReference type="Proteomes" id="UP001055303">
    <property type="component" value="Unassembled WGS sequence"/>
</dbReference>
<organism evidence="3 4">
    <name type="scientific">Methylobacterium dankookense</name>
    <dbReference type="NCBI Taxonomy" id="560405"/>
    <lineage>
        <taxon>Bacteria</taxon>
        <taxon>Pseudomonadati</taxon>
        <taxon>Pseudomonadota</taxon>
        <taxon>Alphaproteobacteria</taxon>
        <taxon>Hyphomicrobiales</taxon>
        <taxon>Methylobacteriaceae</taxon>
        <taxon>Methylobacterium</taxon>
    </lineage>
</organism>
<evidence type="ECO:0000313" key="4">
    <source>
        <dbReference type="Proteomes" id="UP000401717"/>
    </source>
</evidence>
<feature type="region of interest" description="Disordered" evidence="1">
    <location>
        <begin position="176"/>
        <end position="204"/>
    </location>
</feature>
<reference evidence="2" key="3">
    <citation type="submission" date="2021-08" db="EMBL/GenBank/DDBJ databases">
        <authorList>
            <person name="Tani A."/>
            <person name="Ola A."/>
            <person name="Ogura Y."/>
            <person name="Katsura K."/>
            <person name="Hayashi T."/>
        </authorList>
    </citation>
    <scope>NUCLEOTIDE SEQUENCE</scope>
    <source>
        <strain evidence="2">DSM 22415</strain>
    </source>
</reference>
<protein>
    <submittedName>
        <fullName evidence="3">Uncharacterized protein</fullName>
    </submittedName>
</protein>
<reference evidence="3 4" key="1">
    <citation type="submission" date="2019-06" db="EMBL/GenBank/DDBJ databases">
        <authorList>
            <person name="Rodrigo-Torres L."/>
            <person name="Arahal R. D."/>
            <person name="Lucena T."/>
        </authorList>
    </citation>
    <scope>NUCLEOTIDE SEQUENCE [LARGE SCALE GENOMIC DNA]</scope>
    <source>
        <strain evidence="3 4">SW08-7</strain>
    </source>
</reference>
<gene>
    <name evidence="2" type="ORF">IFDJLNFL_5542</name>
    <name evidence="3" type="ORF">MTDSW087_05695</name>
</gene>
<dbReference type="OrthoDB" id="9979355at2"/>
<evidence type="ECO:0000313" key="3">
    <source>
        <dbReference type="EMBL" id="VUF15946.1"/>
    </source>
</evidence>
<evidence type="ECO:0000313" key="5">
    <source>
        <dbReference type="Proteomes" id="UP001055303"/>
    </source>
</evidence>
<dbReference type="EMBL" id="BPQI01000232">
    <property type="protein sequence ID" value="GJD59613.1"/>
    <property type="molecule type" value="Genomic_DNA"/>
</dbReference>
<keyword evidence="5" id="KW-1185">Reference proteome</keyword>
<name>A0A564G7E4_9HYPH</name>
<dbReference type="Proteomes" id="UP000401717">
    <property type="component" value="Unassembled WGS sequence"/>
</dbReference>
<proteinExistence type="predicted"/>